<dbReference type="Proteomes" id="UP000233469">
    <property type="component" value="Unassembled WGS sequence"/>
</dbReference>
<accession>A0A2N1NRZ1</accession>
<dbReference type="VEuPathDB" id="FungiDB:RhiirFUN_010824"/>
<evidence type="ECO:0000313" key="2">
    <source>
        <dbReference type="Proteomes" id="UP000233469"/>
    </source>
</evidence>
<dbReference type="EMBL" id="LLXL01000171">
    <property type="protein sequence ID" value="PKK76672.1"/>
    <property type="molecule type" value="Genomic_DNA"/>
</dbReference>
<reference evidence="1 2" key="2">
    <citation type="submission" date="2017-10" db="EMBL/GenBank/DDBJ databases">
        <title>Extensive intraspecific genome diversity in a model arbuscular mycorrhizal fungus.</title>
        <authorList>
            <person name="Chen E.C.H."/>
            <person name="Morin E."/>
            <person name="Baudet D."/>
            <person name="Noel J."/>
            <person name="Ndikumana S."/>
            <person name="Charron P."/>
            <person name="St-Onge C."/>
            <person name="Giorgi J."/>
            <person name="Grigoriev I.V."/>
            <person name="Roux C."/>
            <person name="Martin F.M."/>
            <person name="Corradi N."/>
        </authorList>
    </citation>
    <scope>NUCLEOTIDE SEQUENCE [LARGE SCALE GENOMIC DNA]</scope>
    <source>
        <strain evidence="1 2">C2</strain>
    </source>
</reference>
<evidence type="ECO:0000313" key="1">
    <source>
        <dbReference type="EMBL" id="PKK76672.1"/>
    </source>
</evidence>
<gene>
    <name evidence="1" type="ORF">RhiirC2_844987</name>
</gene>
<proteinExistence type="predicted"/>
<comment type="caution">
    <text evidence="1">The sequence shown here is derived from an EMBL/GenBank/DDBJ whole genome shotgun (WGS) entry which is preliminary data.</text>
</comment>
<dbReference type="AlphaFoldDB" id="A0A2N1NRZ1"/>
<protein>
    <submittedName>
        <fullName evidence="1">Uncharacterized protein</fullName>
    </submittedName>
</protein>
<organism evidence="1 2">
    <name type="scientific">Rhizophagus irregularis</name>
    <dbReference type="NCBI Taxonomy" id="588596"/>
    <lineage>
        <taxon>Eukaryota</taxon>
        <taxon>Fungi</taxon>
        <taxon>Fungi incertae sedis</taxon>
        <taxon>Mucoromycota</taxon>
        <taxon>Glomeromycotina</taxon>
        <taxon>Glomeromycetes</taxon>
        <taxon>Glomerales</taxon>
        <taxon>Glomeraceae</taxon>
        <taxon>Rhizophagus</taxon>
    </lineage>
</organism>
<sequence>MKVLAVKVFSIKVKVQYKYKILPQITLSVVLVLLTNTGLGGSKINGTVGGTINRTEEFGENMESKKFQGEYRAEKREKKRDVVKVDNKKIEEERKNDRVTGPLLDTPPQRVFSELGGIIDVIKKYRGVEEDVERDIITSKKLQKDNVTIEEVVKIINDQRDEMKNVPKMKIPYERYTVLSPPLLGWETSKKNVEALKAVNERFTMIHAGKASHQKWRN</sequence>
<name>A0A2N1NRZ1_9GLOM</name>
<dbReference type="VEuPathDB" id="FungiDB:RhiirA1_536799"/>
<reference evidence="1 2" key="1">
    <citation type="submission" date="2016-04" db="EMBL/GenBank/DDBJ databases">
        <title>Genome analyses suggest a sexual origin of heterokaryosis in a supposedly ancient asexual fungus.</title>
        <authorList>
            <person name="Ropars J."/>
            <person name="Sedzielewska K."/>
            <person name="Noel J."/>
            <person name="Charron P."/>
            <person name="Farinelli L."/>
            <person name="Marton T."/>
            <person name="Kruger M."/>
            <person name="Pelin A."/>
            <person name="Brachmann A."/>
            <person name="Corradi N."/>
        </authorList>
    </citation>
    <scope>NUCLEOTIDE SEQUENCE [LARGE SCALE GENOMIC DNA]</scope>
    <source>
        <strain evidence="1 2">C2</strain>
    </source>
</reference>
<dbReference type="VEuPathDB" id="FungiDB:FUN_011915"/>